<accession>A0A161R2W2</accession>
<dbReference type="Gene3D" id="3.10.490.10">
    <property type="entry name" value="Gamma-glutamyl cyclotransferase-like"/>
    <property type="match status" value="1"/>
</dbReference>
<dbReference type="CDD" id="cd06661">
    <property type="entry name" value="GGCT_like"/>
    <property type="match status" value="1"/>
</dbReference>
<evidence type="ECO:0000256" key="3">
    <source>
        <dbReference type="RuleBase" id="RU367036"/>
    </source>
</evidence>
<dbReference type="AlphaFoldDB" id="A0A161R2W2"/>
<evidence type="ECO:0000313" key="5">
    <source>
        <dbReference type="EMBL" id="KZD23221.1"/>
    </source>
</evidence>
<dbReference type="InterPro" id="IPR013024">
    <property type="entry name" value="GGCT-like"/>
</dbReference>
<dbReference type="RefSeq" id="WP_068733397.1">
    <property type="nucleotide sequence ID" value="NZ_LVYV01000012.1"/>
</dbReference>
<name>A0A161R2W2_9BRAD</name>
<dbReference type="GO" id="GO:0005829">
    <property type="term" value="C:cytosol"/>
    <property type="evidence" value="ECO:0007669"/>
    <property type="project" value="TreeGrafter"/>
</dbReference>
<dbReference type="STRING" id="943830.A4A58_07515"/>
<dbReference type="EMBL" id="LVYV01000012">
    <property type="protein sequence ID" value="KZD23221.1"/>
    <property type="molecule type" value="Genomic_DNA"/>
</dbReference>
<dbReference type="InterPro" id="IPR039126">
    <property type="entry name" value="GGACT"/>
</dbReference>
<feature type="active site" description="Proton acceptor" evidence="2">
    <location>
        <position position="79"/>
    </location>
</feature>
<dbReference type="Pfam" id="PF06094">
    <property type="entry name" value="GGACT"/>
    <property type="match status" value="1"/>
</dbReference>
<reference evidence="5 6" key="1">
    <citation type="submission" date="2016-03" db="EMBL/GenBank/DDBJ databases">
        <title>Microsymbionts genomes from the relict species Vavilovia formosa (Stev.) Fed.</title>
        <authorList>
            <person name="Kopat V."/>
            <person name="Chirak E."/>
            <person name="Kimeklis A."/>
            <person name="Andronov E."/>
        </authorList>
    </citation>
    <scope>NUCLEOTIDE SEQUENCE [LARGE SCALE GENOMIC DNA]</scope>
    <source>
        <strain evidence="5 6">Vaf07</strain>
    </source>
</reference>
<evidence type="ECO:0000259" key="4">
    <source>
        <dbReference type="Pfam" id="PF06094"/>
    </source>
</evidence>
<organism evidence="5 6">
    <name type="scientific">Tardiphaga robiniae</name>
    <dbReference type="NCBI Taxonomy" id="943830"/>
    <lineage>
        <taxon>Bacteria</taxon>
        <taxon>Pseudomonadati</taxon>
        <taxon>Pseudomonadota</taxon>
        <taxon>Alphaproteobacteria</taxon>
        <taxon>Hyphomicrobiales</taxon>
        <taxon>Nitrobacteraceae</taxon>
        <taxon>Tardiphaga</taxon>
    </lineage>
</organism>
<keyword evidence="6" id="KW-1185">Reference proteome</keyword>
<dbReference type="InterPro" id="IPR009288">
    <property type="entry name" value="AIG2-like_dom"/>
</dbReference>
<dbReference type="PANTHER" id="PTHR12510:SF4">
    <property type="entry name" value="GAMMA-GLUTAMYLAMINECYCLOTRANSFERASE"/>
    <property type="match status" value="1"/>
</dbReference>
<gene>
    <name evidence="5" type="ORF">A4A58_07515</name>
</gene>
<evidence type="ECO:0000256" key="2">
    <source>
        <dbReference type="PIRSR" id="PIRSR639126-1"/>
    </source>
</evidence>
<proteinExistence type="inferred from homology"/>
<sequence length="131" mass="14785">MPDRVFVYGTLMRGFDHPMSKLLSSGADFLGEASCRGRLYMIAHYPGLLHSDDANDIVFGELFRLRKPDELMVALDDYESVGPGHPQPTLYLRERIAVTLADGSVGEAWTYIYNKPVDETKRIMSGRFLAR</sequence>
<dbReference type="GO" id="GO:0061929">
    <property type="term" value="F:gamma-glutamylaminecyclotransferase activity"/>
    <property type="evidence" value="ECO:0007669"/>
    <property type="project" value="InterPro"/>
</dbReference>
<comment type="similarity">
    <text evidence="1 3">Belongs to the gamma-glutamylcyclotransferase family.</text>
</comment>
<dbReference type="OrthoDB" id="482277at2"/>
<comment type="caution">
    <text evidence="5">The sequence shown here is derived from an EMBL/GenBank/DDBJ whole genome shotgun (WGS) entry which is preliminary data.</text>
</comment>
<feature type="domain" description="Gamma-glutamylcyclotransferase AIG2-like" evidence="4">
    <location>
        <begin position="5"/>
        <end position="128"/>
    </location>
</feature>
<evidence type="ECO:0000256" key="1">
    <source>
        <dbReference type="ARBA" id="ARBA00008861"/>
    </source>
</evidence>
<evidence type="ECO:0000313" key="6">
    <source>
        <dbReference type="Proteomes" id="UP000076574"/>
    </source>
</evidence>
<dbReference type="SUPFAM" id="SSF110857">
    <property type="entry name" value="Gamma-glutamyl cyclotransferase-like"/>
    <property type="match status" value="1"/>
</dbReference>
<dbReference type="InterPro" id="IPR036568">
    <property type="entry name" value="GGCT-like_sf"/>
</dbReference>
<dbReference type="PANTHER" id="PTHR12510">
    <property type="entry name" value="TROPONIN C-AKIN-1 PROTEIN"/>
    <property type="match status" value="1"/>
</dbReference>
<protein>
    <recommendedName>
        <fullName evidence="3">Gamma-glutamylcyclotransferase family protein</fullName>
    </recommendedName>
</protein>
<dbReference type="Proteomes" id="UP000076574">
    <property type="component" value="Unassembled WGS sequence"/>
</dbReference>